<feature type="repeat" description="RCC1" evidence="2">
    <location>
        <begin position="54"/>
        <end position="101"/>
    </location>
</feature>
<feature type="repeat" description="RCC1" evidence="2">
    <location>
        <begin position="1"/>
        <end position="53"/>
    </location>
</feature>
<dbReference type="PROSITE" id="PS00626">
    <property type="entry name" value="RCC1_2"/>
    <property type="match status" value="2"/>
</dbReference>
<feature type="repeat" description="RCC1" evidence="2">
    <location>
        <begin position="158"/>
        <end position="217"/>
    </location>
</feature>
<dbReference type="PRINTS" id="PR00633">
    <property type="entry name" value="RCCNDNSATION"/>
</dbReference>
<dbReference type="InterPro" id="IPR051625">
    <property type="entry name" value="Signaling_Regulatory_Domain"/>
</dbReference>
<proteinExistence type="predicted"/>
<reference evidence="4 5" key="1">
    <citation type="journal article" date="2020" name="Genome Biol. Evol.">
        <title>Comparative genomics of strictly vertically transmitted, feminizing microsporidia endosymbionts of amphipod crustaceans.</title>
        <authorList>
            <person name="Cormier A."/>
            <person name="Chebbi M.A."/>
            <person name="Giraud I."/>
            <person name="Wattier R."/>
            <person name="Teixeira M."/>
            <person name="Gilbert C."/>
            <person name="Rigaud T."/>
            <person name="Cordaux R."/>
        </authorList>
    </citation>
    <scope>NUCLEOTIDE SEQUENCE [LARGE SCALE GENOMIC DNA]</scope>
    <source>
        <strain evidence="4 5">Ou3-Ou53</strain>
    </source>
</reference>
<evidence type="ECO:0000256" key="1">
    <source>
        <dbReference type="ARBA" id="ARBA00022737"/>
    </source>
</evidence>
<keyword evidence="1" id="KW-0677">Repeat</keyword>
<dbReference type="PROSITE" id="PS50012">
    <property type="entry name" value="RCC1_3"/>
    <property type="match status" value="7"/>
</dbReference>
<dbReference type="Proteomes" id="UP000740883">
    <property type="component" value="Unassembled WGS sequence"/>
</dbReference>
<feature type="repeat" description="RCC1" evidence="2">
    <location>
        <begin position="218"/>
        <end position="266"/>
    </location>
</feature>
<evidence type="ECO:0000259" key="3">
    <source>
        <dbReference type="Pfam" id="PF25390"/>
    </source>
</evidence>
<dbReference type="Gene3D" id="2.130.10.30">
    <property type="entry name" value="Regulator of chromosome condensation 1/beta-lactamase-inhibitor protein II"/>
    <property type="match status" value="1"/>
</dbReference>
<protein>
    <submittedName>
        <fullName evidence="4">Regulator of chromosome condensation</fullName>
    </submittedName>
</protein>
<feature type="repeat" description="RCC1" evidence="2">
    <location>
        <begin position="315"/>
        <end position="363"/>
    </location>
</feature>
<sequence>MAVYVFGSNAMSQLGMGEDFEDTHIPTILPFFNDKEIKKISCGTLHTLCITTDSKLWSWGCNDENALGRGGDETVPMEVVLNEKPVDITCGASISACITENNNVWTWGTFRNFNGVYGYNKGTRLQSVPKKVSAGVSGFKFEEINSGANFVCLLSRNKSIWTFGSNDFNELGRRTSERHKDSSLFPDQVFSGRVKKHNHKFRAVRAGLNHAIGINTDDEVYTWGSNIYGQLGNGSTESTRLKCKVDIQNVQDVAGGEHHTLFLTREGDLYGCGRNEEGQLGIPSRENFTTPTRINIKDVVKVRSYENFSVCQVGNELYSFGVSYSGSHGFPEQIVAEPKKIPFEFSEIVDFSVGGSFTVVVTK</sequence>
<organism evidence="4 5">
    <name type="scientific">Nosema granulosis</name>
    <dbReference type="NCBI Taxonomy" id="83296"/>
    <lineage>
        <taxon>Eukaryota</taxon>
        <taxon>Fungi</taxon>
        <taxon>Fungi incertae sedis</taxon>
        <taxon>Microsporidia</taxon>
        <taxon>Nosematidae</taxon>
        <taxon>Nosema</taxon>
    </lineage>
</organism>
<dbReference type="SUPFAM" id="SSF50985">
    <property type="entry name" value="RCC1/BLIP-II"/>
    <property type="match status" value="1"/>
</dbReference>
<dbReference type="EMBL" id="SBJO01000031">
    <property type="protein sequence ID" value="KAF9764233.1"/>
    <property type="molecule type" value="Genomic_DNA"/>
</dbReference>
<evidence type="ECO:0000256" key="2">
    <source>
        <dbReference type="PROSITE-ProRule" id="PRU00235"/>
    </source>
</evidence>
<keyword evidence="5" id="KW-1185">Reference proteome</keyword>
<dbReference type="OrthoDB" id="61110at2759"/>
<dbReference type="AlphaFoldDB" id="A0A9P6H0U9"/>
<evidence type="ECO:0000313" key="4">
    <source>
        <dbReference type="EMBL" id="KAF9764233.1"/>
    </source>
</evidence>
<accession>A0A9P6H0U9</accession>
<dbReference type="Pfam" id="PF25390">
    <property type="entry name" value="WD40_RLD"/>
    <property type="match status" value="1"/>
</dbReference>
<dbReference type="InterPro" id="IPR000408">
    <property type="entry name" value="Reg_chr_condens"/>
</dbReference>
<feature type="repeat" description="RCC1" evidence="2">
    <location>
        <begin position="102"/>
        <end position="157"/>
    </location>
</feature>
<dbReference type="PANTHER" id="PTHR22872">
    <property type="entry name" value="BTK-BINDING PROTEIN-RELATED"/>
    <property type="match status" value="1"/>
</dbReference>
<dbReference type="InterPro" id="IPR009091">
    <property type="entry name" value="RCC1/BLIP-II"/>
</dbReference>
<feature type="repeat" description="RCC1" evidence="2">
    <location>
        <begin position="267"/>
        <end position="315"/>
    </location>
</feature>
<gene>
    <name evidence="4" type="primary">RCC1</name>
    <name evidence="4" type="ORF">NGRA_0720</name>
</gene>
<evidence type="ECO:0000313" key="5">
    <source>
        <dbReference type="Proteomes" id="UP000740883"/>
    </source>
</evidence>
<name>A0A9P6H0U9_9MICR</name>
<feature type="domain" description="RCC1-like" evidence="3">
    <location>
        <begin position="3"/>
        <end position="360"/>
    </location>
</feature>
<comment type="caution">
    <text evidence="4">The sequence shown here is derived from an EMBL/GenBank/DDBJ whole genome shotgun (WGS) entry which is preliminary data.</text>
</comment>
<dbReference type="InterPro" id="IPR058923">
    <property type="entry name" value="RCC1-like_dom"/>
</dbReference>